<proteinExistence type="predicted"/>
<organism evidence="1 2">
    <name type="scientific">Helicobacter ibis</name>
    <dbReference type="NCBI Taxonomy" id="2962633"/>
    <lineage>
        <taxon>Bacteria</taxon>
        <taxon>Pseudomonadati</taxon>
        <taxon>Campylobacterota</taxon>
        <taxon>Epsilonproteobacteria</taxon>
        <taxon>Campylobacterales</taxon>
        <taxon>Helicobacteraceae</taxon>
        <taxon>Helicobacter</taxon>
    </lineage>
</organism>
<name>A0ABT4VCA2_9HELI</name>
<dbReference type="RefSeq" id="WP_271020623.1">
    <property type="nucleotide sequence ID" value="NZ_JAQHXR010000001.1"/>
</dbReference>
<evidence type="ECO:0000313" key="1">
    <source>
        <dbReference type="EMBL" id="MDA3968330.1"/>
    </source>
</evidence>
<keyword evidence="2" id="KW-1185">Reference proteome</keyword>
<sequence length="292" mass="33776">MKIFTQMSNDHLNNAIKIAQALKLGGEYILQAQVESKISKDDLLSVFVDEICSRLRREVPSCTINGKKIIIDTLGIIRILNEFCGYFLCYLNKDSISRLEIAIDIHLQNTKQQVNFYKKIDIGIIPASIHKICKHTSTIVDSLKQYGFTFIYCVENRNISFDSYVLYADCLYLYMFDLNGIVSAFNLRLYRLKESPKIFYVNHVFNSILKQLCWKKEEKYFYNSILQTRLLRSHYHLCHSKSEVRLLELSCEKYKIDKSCIIKSGYPSFDVSLQSYNAISPILCGGGANIFL</sequence>
<evidence type="ECO:0000313" key="2">
    <source>
        <dbReference type="Proteomes" id="UP001210261"/>
    </source>
</evidence>
<reference evidence="1 2" key="1">
    <citation type="submission" date="2023-01" db="EMBL/GenBank/DDBJ databases">
        <title>Description of Helicobacter ibis sp. nov. isolated from faecal droppings of black-faced ibis (Theristicus melanopis).</title>
        <authorList>
            <person name="Lopez-Cantillo M."/>
            <person name="Vidal-Veuthey B."/>
            <person name="Mella A."/>
            <person name="De La Haba R."/>
            <person name="Collado L."/>
        </authorList>
    </citation>
    <scope>NUCLEOTIDE SEQUENCE [LARGE SCALE GENOMIC DNA]</scope>
    <source>
        <strain evidence="1 2">A82</strain>
    </source>
</reference>
<dbReference type="Proteomes" id="UP001210261">
    <property type="component" value="Unassembled WGS sequence"/>
</dbReference>
<protein>
    <submittedName>
        <fullName evidence="1">Uncharacterized protein</fullName>
    </submittedName>
</protein>
<accession>A0ABT4VCA2</accession>
<comment type="caution">
    <text evidence="1">The sequence shown here is derived from an EMBL/GenBank/DDBJ whole genome shotgun (WGS) entry which is preliminary data.</text>
</comment>
<gene>
    <name evidence="1" type="ORF">PF021_01415</name>
</gene>
<dbReference type="EMBL" id="JAQHXR010000001">
    <property type="protein sequence ID" value="MDA3968330.1"/>
    <property type="molecule type" value="Genomic_DNA"/>
</dbReference>